<comment type="caution">
    <text evidence="2">The sequence shown here is derived from an EMBL/GenBank/DDBJ whole genome shotgun (WGS) entry which is preliminary data.</text>
</comment>
<name>A0A059FSN8_9PROT</name>
<keyword evidence="1" id="KW-0175">Coiled coil</keyword>
<accession>A0A059FSN8</accession>
<dbReference type="RefSeq" id="WP_156945444.1">
    <property type="nucleotide sequence ID" value="NZ_ARYK01000002.1"/>
</dbReference>
<evidence type="ECO:0000256" key="1">
    <source>
        <dbReference type="SAM" id="Coils"/>
    </source>
</evidence>
<sequence>MKTMTRRDPGTRPCARQPMRSQAIGAARQCLVVLAMMLFIGPAAMAQTKFGGNAQKRCQALQQWVGVQDTTVDLARIFRDEHFVPVFGRSYDSMKDKHLRGVYRTLYGCALPRNVSDALYTAFAPISYRTLDKNGAKNRYITFRQLVDSARGQGPQPKGPYLLHKAGLRIHSQPDLDIHFRAGEWQQANEKRCGADGDATRLVAVHKVDDDFPITEEYLRRVLYSGLIDELMSKSCPASTATNVSHYFSEHPINRDAQELSEEAAVNTSLQRKVLSSWSRPSRPGDVSFRGLLKDIRGYAYTDVTRYVRNGQKADWQLQLAEEKLREAEAARLAREARIVARQAWFEKEKPASNWPLGDDALFDIYMLGGASTVPAPHFRERPENDRNSGGSRIVENRFTVLAYVETASKRCGAKTPNGATVFELSSQRGDGPISTAQVTVDRSLADTYETTKRLMGISYRILDLYEVKQASARMEPLFDQWVCGGPEWARFIRGLDVISINR</sequence>
<protein>
    <submittedName>
        <fullName evidence="2">Uncharacterized protein</fullName>
    </submittedName>
</protein>
<evidence type="ECO:0000313" key="3">
    <source>
        <dbReference type="Proteomes" id="UP000025171"/>
    </source>
</evidence>
<keyword evidence="3" id="KW-1185">Reference proteome</keyword>
<organism evidence="2 3">
    <name type="scientific">Hyphomonas johnsonii MHS-2</name>
    <dbReference type="NCBI Taxonomy" id="1280950"/>
    <lineage>
        <taxon>Bacteria</taxon>
        <taxon>Pseudomonadati</taxon>
        <taxon>Pseudomonadota</taxon>
        <taxon>Alphaproteobacteria</taxon>
        <taxon>Hyphomonadales</taxon>
        <taxon>Hyphomonadaceae</taxon>
        <taxon>Hyphomonas</taxon>
    </lineage>
</organism>
<dbReference type="EMBL" id="ARYK01000002">
    <property type="protein sequence ID" value="KCZ93473.1"/>
    <property type="molecule type" value="Genomic_DNA"/>
</dbReference>
<feature type="coiled-coil region" evidence="1">
    <location>
        <begin position="311"/>
        <end position="338"/>
    </location>
</feature>
<dbReference type="Proteomes" id="UP000025171">
    <property type="component" value="Unassembled WGS sequence"/>
</dbReference>
<reference evidence="2 3" key="1">
    <citation type="journal article" date="2014" name="Antonie Van Leeuwenhoek">
        <title>Hyphomonas beringensis sp. nov. and Hyphomonas chukchiensis sp. nov., isolated from surface seawater of the Bering Sea and Chukchi Sea.</title>
        <authorList>
            <person name="Li C."/>
            <person name="Lai Q."/>
            <person name="Li G."/>
            <person name="Dong C."/>
            <person name="Wang J."/>
            <person name="Liao Y."/>
            <person name="Shao Z."/>
        </authorList>
    </citation>
    <scope>NUCLEOTIDE SEQUENCE [LARGE SCALE GENOMIC DNA]</scope>
    <source>
        <strain evidence="2 3">MHS-2</strain>
    </source>
</reference>
<gene>
    <name evidence="2" type="ORF">HJO_06450</name>
</gene>
<evidence type="ECO:0000313" key="2">
    <source>
        <dbReference type="EMBL" id="KCZ93473.1"/>
    </source>
</evidence>
<dbReference type="AlphaFoldDB" id="A0A059FSN8"/>
<proteinExistence type="predicted"/>
<dbReference type="PATRIC" id="fig|1280950.3.peg.1299"/>